<evidence type="ECO:0000256" key="3">
    <source>
        <dbReference type="ARBA" id="ARBA00022614"/>
    </source>
</evidence>
<dbReference type="FunFam" id="3.80.10.10:FF:000049">
    <property type="entry name" value="Dynein light chain 1"/>
    <property type="match status" value="1"/>
</dbReference>
<dbReference type="SUPFAM" id="SSF52058">
    <property type="entry name" value="L domain-like"/>
    <property type="match status" value="1"/>
</dbReference>
<proteinExistence type="inferred from homology"/>
<evidence type="ECO:0000256" key="1">
    <source>
        <dbReference type="ARBA" id="ARBA00004430"/>
    </source>
</evidence>
<protein>
    <recommendedName>
        <fullName evidence="11">Dynein axonemal light chain 1</fullName>
    </recommendedName>
</protein>
<comment type="subcellular location">
    <subcellularLocation>
        <location evidence="1">Cytoplasm</location>
        <location evidence="1">Cytoskeleton</location>
        <location evidence="1">Cilium axoneme</location>
    </subcellularLocation>
</comment>
<evidence type="ECO:0000256" key="8">
    <source>
        <dbReference type="ARBA" id="ARBA00023212"/>
    </source>
</evidence>
<dbReference type="Pfam" id="PF24048">
    <property type="entry name" value="LRR_NXF1-5"/>
    <property type="match status" value="1"/>
</dbReference>
<evidence type="ECO:0000256" key="11">
    <source>
        <dbReference type="ARBA" id="ARBA00049760"/>
    </source>
</evidence>
<dbReference type="Pfam" id="PF12799">
    <property type="entry name" value="LRR_4"/>
    <property type="match status" value="1"/>
</dbReference>
<keyword evidence="3" id="KW-0433">Leucine-rich repeat</keyword>
<dbReference type="InterPro" id="IPR025875">
    <property type="entry name" value="Leu-rich_rpt_4"/>
</dbReference>
<feature type="domain" description="NXF1/2/3/5-like leucine-rich repeat" evidence="13">
    <location>
        <begin position="109"/>
        <end position="176"/>
    </location>
</feature>
<name>A0A7S3DKQ0_9EUKA</name>
<keyword evidence="2" id="KW-0963">Cytoplasm</keyword>
<evidence type="ECO:0000256" key="6">
    <source>
        <dbReference type="ARBA" id="ARBA00023017"/>
    </source>
</evidence>
<evidence type="ECO:0000256" key="9">
    <source>
        <dbReference type="ARBA" id="ARBA00023273"/>
    </source>
</evidence>
<keyword evidence="5" id="KW-0677">Repeat</keyword>
<dbReference type="PROSITE" id="PS51450">
    <property type="entry name" value="LRR"/>
    <property type="match status" value="3"/>
</dbReference>
<dbReference type="EMBL" id="HBIB01034856">
    <property type="protein sequence ID" value="CAE0260346.1"/>
    <property type="molecule type" value="Transcribed_RNA"/>
</dbReference>
<evidence type="ECO:0000256" key="10">
    <source>
        <dbReference type="ARBA" id="ARBA00049659"/>
    </source>
</evidence>
<evidence type="ECO:0000256" key="7">
    <source>
        <dbReference type="ARBA" id="ARBA00023175"/>
    </source>
</evidence>
<dbReference type="InterPro" id="IPR032675">
    <property type="entry name" value="LRR_dom_sf"/>
</dbReference>
<dbReference type="AlphaFoldDB" id="A0A7S3DKQ0"/>
<evidence type="ECO:0000313" key="14">
    <source>
        <dbReference type="EMBL" id="CAE0260346.1"/>
    </source>
</evidence>
<evidence type="ECO:0000256" key="12">
    <source>
        <dbReference type="SAM" id="MobiDB-lite"/>
    </source>
</evidence>
<accession>A0A7S3DKQ0</accession>
<dbReference type="GO" id="GO:0030286">
    <property type="term" value="C:dynein complex"/>
    <property type="evidence" value="ECO:0007669"/>
    <property type="project" value="UniProtKB-KW"/>
</dbReference>
<dbReference type="Gene3D" id="3.80.10.10">
    <property type="entry name" value="Ribonuclease Inhibitor"/>
    <property type="match status" value="1"/>
</dbReference>
<evidence type="ECO:0000256" key="2">
    <source>
        <dbReference type="ARBA" id="ARBA00022490"/>
    </source>
</evidence>
<sequence>MTTTIKDALKQWEAQHGAKAVEAEQVQLYGQLPPIAKMDASLSTLKKCVQLSLSSNMIEKITSLSGMDSLKILSLGRNQIKKIENLDGVADTLEQLWMSYNFVEKLAGIEKLKNLRVLYMSNNVIKSWAELERLKELENLQEVLLVGNPIWKTHDEAGDWKMQILARLPNLKKLDGAPVDDEDREKAEAFRSENNL</sequence>
<evidence type="ECO:0000256" key="5">
    <source>
        <dbReference type="ARBA" id="ARBA00022737"/>
    </source>
</evidence>
<dbReference type="GO" id="GO:0005930">
    <property type="term" value="C:axoneme"/>
    <property type="evidence" value="ECO:0007669"/>
    <property type="project" value="UniProtKB-SubCell"/>
</dbReference>
<dbReference type="PANTHER" id="PTHR15454:SF73">
    <property type="entry name" value="DYNEIN AXONEMAL LIGHT CHAIN 1"/>
    <property type="match status" value="1"/>
</dbReference>
<dbReference type="SMART" id="SM00365">
    <property type="entry name" value="LRR_SD22"/>
    <property type="match status" value="4"/>
</dbReference>
<evidence type="ECO:0000259" key="13">
    <source>
        <dbReference type="Pfam" id="PF24048"/>
    </source>
</evidence>
<keyword evidence="4" id="KW-0493">Microtubule</keyword>
<dbReference type="GO" id="GO:0005874">
    <property type="term" value="C:microtubule"/>
    <property type="evidence" value="ECO:0007669"/>
    <property type="project" value="UniProtKB-KW"/>
</dbReference>
<keyword evidence="9" id="KW-0966">Cell projection</keyword>
<keyword evidence="8" id="KW-0206">Cytoskeleton</keyword>
<dbReference type="InterPro" id="IPR057125">
    <property type="entry name" value="NXF1/2/3/5-like_LRR"/>
</dbReference>
<feature type="region of interest" description="Disordered" evidence="12">
    <location>
        <begin position="177"/>
        <end position="196"/>
    </location>
</feature>
<feature type="compositionally biased region" description="Basic and acidic residues" evidence="12">
    <location>
        <begin position="184"/>
        <end position="196"/>
    </location>
</feature>
<keyword evidence="7" id="KW-0505">Motor protein</keyword>
<keyword evidence="6" id="KW-0243">Dynein</keyword>
<dbReference type="PANTHER" id="PTHR15454">
    <property type="entry name" value="NISCHARIN RELATED"/>
    <property type="match status" value="1"/>
</dbReference>
<evidence type="ECO:0000256" key="4">
    <source>
        <dbReference type="ARBA" id="ARBA00022701"/>
    </source>
</evidence>
<comment type="similarity">
    <text evidence="10">Belongs to the dynein light chain LC1-type family.</text>
</comment>
<reference evidence="14" key="1">
    <citation type="submission" date="2021-01" db="EMBL/GenBank/DDBJ databases">
        <authorList>
            <person name="Corre E."/>
            <person name="Pelletier E."/>
            <person name="Niang G."/>
            <person name="Scheremetjew M."/>
            <person name="Finn R."/>
            <person name="Kale V."/>
            <person name="Holt S."/>
            <person name="Cochrane G."/>
            <person name="Meng A."/>
            <person name="Brown T."/>
            <person name="Cohen L."/>
        </authorList>
    </citation>
    <scope>NUCLEOTIDE SEQUENCE</scope>
    <source>
        <strain evidence="14">NIES-2562</strain>
    </source>
</reference>
<organism evidence="14">
    <name type="scientific">Palpitomonas bilix</name>
    <dbReference type="NCBI Taxonomy" id="652834"/>
    <lineage>
        <taxon>Eukaryota</taxon>
        <taxon>Eukaryota incertae sedis</taxon>
    </lineage>
</organism>
<dbReference type="InterPro" id="IPR001611">
    <property type="entry name" value="Leu-rich_rpt"/>
</dbReference>
<gene>
    <name evidence="14" type="ORF">PBIL07802_LOCUS22625</name>
</gene>